<dbReference type="Gene3D" id="3.40.50.720">
    <property type="entry name" value="NAD(P)-binding Rossmann-like Domain"/>
    <property type="match status" value="1"/>
</dbReference>
<sequence>MFRKQGQNMYGVLGATGHVGRAVANTLLAAGQPVTVVTRNPQKAQAWRQKGASAAVVDVLDTPALAAVFKTVTRVFLLNPPANVAGDTDTEERRSVQSILAALEGVSLEKIVLQSTYGAQSGPHCGDLGVLHEFEEKARALGTPLCCVRAAYYMSNWVPLAKQAKETGVFSTLLPVDQKVPMVAPDDVGVLGAQLLMSPVEETGLYACEGPHNYSPRDVAAAFTQVFGRAIQATSIPKADWLAYYRQHGFSQQAARSYAHMTELFLEQPCEHSAPLHKGPTDLEAYFRSVFTG</sequence>
<name>F7VAQ5_9PROT</name>
<protein>
    <submittedName>
        <fullName evidence="2">Oxidoreductase</fullName>
    </submittedName>
</protein>
<evidence type="ECO:0000259" key="1">
    <source>
        <dbReference type="Pfam" id="PF05368"/>
    </source>
</evidence>
<dbReference type="Gene3D" id="3.90.25.10">
    <property type="entry name" value="UDP-galactose 4-epimerase, domain 1"/>
    <property type="match status" value="1"/>
</dbReference>
<feature type="domain" description="NmrA-like" evidence="1">
    <location>
        <begin position="12"/>
        <end position="267"/>
    </location>
</feature>
<accession>F7VAQ5</accession>
<evidence type="ECO:0000313" key="2">
    <source>
        <dbReference type="EMBL" id="GAA07450.1"/>
    </source>
</evidence>
<reference evidence="2 3" key="1">
    <citation type="journal article" date="2011" name="Biochem. Biophys. Res. Commun.">
        <title>Increased number of Arginine-based salt bridges contributes to the thermotolerance of thermotolerant acetic acid bacteria, Acetobacter tropicalis SKU1100.</title>
        <authorList>
            <person name="Matsutani M."/>
            <person name="Hirakawa H."/>
            <person name="Nishikura M."/>
            <person name="Soemphol W."/>
            <person name="Ali I.A.I."/>
            <person name="Yakushi T."/>
            <person name="Matsushita K."/>
        </authorList>
    </citation>
    <scope>NUCLEOTIDE SEQUENCE [LARGE SCALE GENOMIC DNA]</scope>
    <source>
        <strain evidence="2 3">NBRC 101654</strain>
    </source>
</reference>
<proteinExistence type="predicted"/>
<dbReference type="SUPFAM" id="SSF51735">
    <property type="entry name" value="NAD(P)-binding Rossmann-fold domains"/>
    <property type="match status" value="1"/>
</dbReference>
<dbReference type="InterPro" id="IPR051604">
    <property type="entry name" value="Ergot_Alk_Oxidoreductase"/>
</dbReference>
<dbReference type="AlphaFoldDB" id="F7VAQ5"/>
<organism evidence="2 3">
    <name type="scientific">Acetobacter tropicalis NBRC 101654</name>
    <dbReference type="NCBI Taxonomy" id="749388"/>
    <lineage>
        <taxon>Bacteria</taxon>
        <taxon>Pseudomonadati</taxon>
        <taxon>Pseudomonadota</taxon>
        <taxon>Alphaproteobacteria</taxon>
        <taxon>Acetobacterales</taxon>
        <taxon>Acetobacteraceae</taxon>
        <taxon>Acetobacter</taxon>
    </lineage>
</organism>
<dbReference type="PANTHER" id="PTHR43162">
    <property type="match status" value="1"/>
</dbReference>
<comment type="caution">
    <text evidence="2">The sequence shown here is derived from an EMBL/GenBank/DDBJ whole genome shotgun (WGS) entry which is preliminary data.</text>
</comment>
<dbReference type="InterPro" id="IPR008030">
    <property type="entry name" value="NmrA-like"/>
</dbReference>
<dbReference type="Pfam" id="PF05368">
    <property type="entry name" value="NmrA"/>
    <property type="match status" value="1"/>
</dbReference>
<dbReference type="Proteomes" id="UP000004319">
    <property type="component" value="Unassembled WGS sequence"/>
</dbReference>
<dbReference type="EMBL" id="BABS01000008">
    <property type="protein sequence ID" value="GAA07450.1"/>
    <property type="molecule type" value="Genomic_DNA"/>
</dbReference>
<dbReference type="InterPro" id="IPR036291">
    <property type="entry name" value="NAD(P)-bd_dom_sf"/>
</dbReference>
<gene>
    <name evidence="2" type="ORF">ATPR_0454</name>
</gene>
<dbReference type="PANTHER" id="PTHR43162:SF1">
    <property type="entry name" value="PRESTALK A DIFFERENTIATION PROTEIN A"/>
    <property type="match status" value="1"/>
</dbReference>
<evidence type="ECO:0000313" key="3">
    <source>
        <dbReference type="Proteomes" id="UP000004319"/>
    </source>
</evidence>